<keyword evidence="7" id="KW-0998">Cell outer membrane</keyword>
<proteinExistence type="inferred from homology"/>
<evidence type="ECO:0000256" key="7">
    <source>
        <dbReference type="ARBA" id="ARBA00023237"/>
    </source>
</evidence>
<dbReference type="SUPFAM" id="SSF56954">
    <property type="entry name" value="Outer membrane efflux proteins (OEP)"/>
    <property type="match status" value="1"/>
</dbReference>
<dbReference type="Pfam" id="PF02321">
    <property type="entry name" value="OEP"/>
    <property type="match status" value="2"/>
</dbReference>
<dbReference type="PANTHER" id="PTHR30026:SF22">
    <property type="entry name" value="OUTER MEMBRANE EFFLUX PROTEIN"/>
    <property type="match status" value="1"/>
</dbReference>
<evidence type="ECO:0000313" key="10">
    <source>
        <dbReference type="Proteomes" id="UP001222118"/>
    </source>
</evidence>
<protein>
    <submittedName>
        <fullName evidence="9">TolC family outer membrane protein</fullName>
    </submittedName>
</protein>
<keyword evidence="10" id="KW-1185">Reference proteome</keyword>
<comment type="subcellular location">
    <subcellularLocation>
        <location evidence="1">Cell outer membrane</location>
    </subcellularLocation>
</comment>
<evidence type="ECO:0000256" key="8">
    <source>
        <dbReference type="SAM" id="SignalP"/>
    </source>
</evidence>
<dbReference type="EMBL" id="CP118247">
    <property type="protein sequence ID" value="WDR05747.1"/>
    <property type="molecule type" value="Genomic_DNA"/>
</dbReference>
<dbReference type="InterPro" id="IPR051906">
    <property type="entry name" value="TolC-like"/>
</dbReference>
<accession>A0ABY7YX05</accession>
<evidence type="ECO:0000256" key="6">
    <source>
        <dbReference type="ARBA" id="ARBA00023136"/>
    </source>
</evidence>
<evidence type="ECO:0000256" key="4">
    <source>
        <dbReference type="ARBA" id="ARBA00022452"/>
    </source>
</evidence>
<organism evidence="9 10">
    <name type="scientific">Devosia rhodophyticola</name>
    <dbReference type="NCBI Taxonomy" id="3026423"/>
    <lineage>
        <taxon>Bacteria</taxon>
        <taxon>Pseudomonadati</taxon>
        <taxon>Pseudomonadota</taxon>
        <taxon>Alphaproteobacteria</taxon>
        <taxon>Hyphomicrobiales</taxon>
        <taxon>Devosiaceae</taxon>
        <taxon>Devosia</taxon>
    </lineage>
</organism>
<evidence type="ECO:0000313" key="9">
    <source>
        <dbReference type="EMBL" id="WDR05747.1"/>
    </source>
</evidence>
<dbReference type="RefSeq" id="WP_282211265.1">
    <property type="nucleotide sequence ID" value="NZ_CP118247.1"/>
</dbReference>
<keyword evidence="6" id="KW-0472">Membrane</keyword>
<reference evidence="9 10" key="1">
    <citation type="submission" date="2023-02" db="EMBL/GenBank/DDBJ databases">
        <title>Devosia chondri sp. nov., isolated from the phycosphere of marine algae.</title>
        <authorList>
            <person name="Kim J.M."/>
            <person name="Lee J.K."/>
            <person name="Choi B.J."/>
            <person name="Bayburt H."/>
            <person name="Jeon C.O."/>
        </authorList>
    </citation>
    <scope>NUCLEOTIDE SEQUENCE [LARGE SCALE GENOMIC DNA]</scope>
    <source>
        <strain evidence="9 10">G2-5</strain>
    </source>
</reference>
<dbReference type="InterPro" id="IPR010130">
    <property type="entry name" value="T1SS_OMP_TolC"/>
</dbReference>
<feature type="signal peptide" evidence="8">
    <location>
        <begin position="1"/>
        <end position="25"/>
    </location>
</feature>
<name>A0ABY7YX05_9HYPH</name>
<keyword evidence="5" id="KW-0812">Transmembrane</keyword>
<keyword evidence="8" id="KW-0732">Signal</keyword>
<comment type="similarity">
    <text evidence="2">Belongs to the outer membrane factor (OMF) (TC 1.B.17) family.</text>
</comment>
<feature type="chain" id="PRO_5046644374" evidence="8">
    <location>
        <begin position="26"/>
        <end position="452"/>
    </location>
</feature>
<sequence>MKFSGQIFASVLAMTAAFGVTGVQAQSIAEALTRAYQYAPDLASAELAAKVSSEGIVAAKSAKLPQLGATVSGDYTVRGVGGSFTDTQSLSAGLGYNQTLFDSNKTDSNVEAARAGAQAAEYNIRNTEQNVLLAVVQAYMAVLGGRQLVQLQSENQTFYQAQLKSARDRLDVGEGTRIDVAQAEARLAQGVATYRAAVNQLEISQATFQRYVGQKPGNLSPSHNFTRLVPRSLDAAIAEAEGGHPAILMAKAAIRAAQAGGEAAKAAFGPTVALTGSVGMGLTDTAPTPVVSGAVGFKISVPIYAGGAIGSGVRKANLQQIKSEVDAMSAYDRVRESVISAWSGVQSADSQIQAAQSAVSAGQEVLSGVIQERDLGARTTLDVLNAQSDLTTARQSLINASTNKVVATFSLLSAMGHLTATDLGLGVKIKTAEPYTATVEDVWQELRSVSDN</sequence>
<evidence type="ECO:0000256" key="1">
    <source>
        <dbReference type="ARBA" id="ARBA00004442"/>
    </source>
</evidence>
<keyword evidence="3" id="KW-0813">Transport</keyword>
<gene>
    <name evidence="9" type="ORF">PSQ90_16095</name>
</gene>
<dbReference type="Proteomes" id="UP001222118">
    <property type="component" value="Chromosome"/>
</dbReference>
<evidence type="ECO:0000256" key="5">
    <source>
        <dbReference type="ARBA" id="ARBA00022692"/>
    </source>
</evidence>
<dbReference type="Gene3D" id="1.20.1600.10">
    <property type="entry name" value="Outer membrane efflux proteins (OEP)"/>
    <property type="match status" value="1"/>
</dbReference>
<evidence type="ECO:0000256" key="3">
    <source>
        <dbReference type="ARBA" id="ARBA00022448"/>
    </source>
</evidence>
<dbReference type="InterPro" id="IPR003423">
    <property type="entry name" value="OMP_efflux"/>
</dbReference>
<keyword evidence="4" id="KW-1134">Transmembrane beta strand</keyword>
<evidence type="ECO:0000256" key="2">
    <source>
        <dbReference type="ARBA" id="ARBA00007613"/>
    </source>
</evidence>
<dbReference type="PANTHER" id="PTHR30026">
    <property type="entry name" value="OUTER MEMBRANE PROTEIN TOLC"/>
    <property type="match status" value="1"/>
</dbReference>
<dbReference type="NCBIfam" id="TIGR01844">
    <property type="entry name" value="type_I_sec_TolC"/>
    <property type="match status" value="1"/>
</dbReference>